<name>A0A3L7J3M4_9HYPH</name>
<reference evidence="4 5" key="1">
    <citation type="submission" date="2018-10" db="EMBL/GenBank/DDBJ databases">
        <title>Notoacmeibacter sp. M2BS9Y-3-1, whole genome shotgun sequence.</title>
        <authorList>
            <person name="Tuo L."/>
        </authorList>
    </citation>
    <scope>NUCLEOTIDE SEQUENCE [LARGE SCALE GENOMIC DNA]</scope>
    <source>
        <strain evidence="4 5">M2BS9Y-3-1</strain>
    </source>
</reference>
<feature type="chain" id="PRO_5017963971" evidence="3">
    <location>
        <begin position="34"/>
        <end position="293"/>
    </location>
</feature>
<dbReference type="Pfam" id="PF03524">
    <property type="entry name" value="CagX"/>
    <property type="match status" value="1"/>
</dbReference>
<dbReference type="EMBL" id="RCWN01000002">
    <property type="protein sequence ID" value="RLQ85248.1"/>
    <property type="molecule type" value="Genomic_DNA"/>
</dbReference>
<comment type="caution">
    <text evidence="4">The sequence shown here is derived from an EMBL/GenBank/DDBJ whole genome shotgun (WGS) entry which is preliminary data.</text>
</comment>
<accession>A0A3L7J3M4</accession>
<protein>
    <submittedName>
        <fullName evidence="4">Conjugal transfer protein</fullName>
    </submittedName>
</protein>
<keyword evidence="5" id="KW-1185">Reference proteome</keyword>
<dbReference type="AlphaFoldDB" id="A0A3L7J3M4"/>
<proteinExistence type="inferred from homology"/>
<organism evidence="4 5">
    <name type="scientific">Notoacmeibacter ruber</name>
    <dbReference type="NCBI Taxonomy" id="2670375"/>
    <lineage>
        <taxon>Bacteria</taxon>
        <taxon>Pseudomonadati</taxon>
        <taxon>Pseudomonadota</taxon>
        <taxon>Alphaproteobacteria</taxon>
        <taxon>Hyphomicrobiales</taxon>
        <taxon>Notoacmeibacteraceae</taxon>
        <taxon>Notoacmeibacter</taxon>
    </lineage>
</organism>
<dbReference type="Gene3D" id="2.60.40.2500">
    <property type="match status" value="1"/>
</dbReference>
<dbReference type="InterPro" id="IPR038161">
    <property type="entry name" value="VirB9/CagX/TrbG_C_sf"/>
</dbReference>
<sequence length="293" mass="32099">MIFKQKFRGFVMFFKRLLILLCAGFCLVGPVQAEQTPIASQTDSRIKRYVYDENNVYRLDLYLKSITAVQFDTGEVVESIIIGDSASWEITKLNAGNVVSIKPIVPNALTNMTVYTDRRVYTFELHCAGEIEPGEVARQSFRTIFSYPGEEAEFDESLAVDGPVDNNYLVSGFAPFRPIAVQDNTLQTTFLLPKGAPRPAIFKVGPDKSEELVNSRTDGGSIVVDGTSDYWVLRIGDESVCIGKAGVIRQSKAVVRAAPAPHPRKAGAHKSQAAGESDAGFFTKLLRGGRHAG</sequence>
<comment type="similarity">
    <text evidence="1">Belongs to the TrbG/VirB9 family.</text>
</comment>
<dbReference type="Proteomes" id="UP000281094">
    <property type="component" value="Unassembled WGS sequence"/>
</dbReference>
<evidence type="ECO:0000313" key="4">
    <source>
        <dbReference type="EMBL" id="RLQ85248.1"/>
    </source>
</evidence>
<evidence type="ECO:0000313" key="5">
    <source>
        <dbReference type="Proteomes" id="UP000281094"/>
    </source>
</evidence>
<dbReference type="CDD" id="cd06911">
    <property type="entry name" value="VirB9_CagX_TrbG"/>
    <property type="match status" value="1"/>
</dbReference>
<gene>
    <name evidence="4" type="ORF">D8780_14905</name>
</gene>
<feature type="signal peptide" evidence="3">
    <location>
        <begin position="1"/>
        <end position="33"/>
    </location>
</feature>
<evidence type="ECO:0000256" key="2">
    <source>
        <dbReference type="ARBA" id="ARBA00022729"/>
    </source>
</evidence>
<dbReference type="InterPro" id="IPR010258">
    <property type="entry name" value="Conjugal_tfr_TrbG/VirB9/CagX"/>
</dbReference>
<keyword evidence="2 3" id="KW-0732">Signal</keyword>
<evidence type="ECO:0000256" key="1">
    <source>
        <dbReference type="ARBA" id="ARBA00006135"/>
    </source>
</evidence>
<dbReference type="InterPro" id="IPR033645">
    <property type="entry name" value="VirB9/CagX/TrbG_C"/>
</dbReference>
<evidence type="ECO:0000256" key="3">
    <source>
        <dbReference type="SAM" id="SignalP"/>
    </source>
</evidence>